<reference evidence="2" key="1">
    <citation type="submission" date="2019-02" db="EMBL/GenBank/DDBJ databases">
        <title>Draft genome sequence of Dolichospermum planctonicum NIES-80.</title>
        <authorList>
            <person name="Yamaguchi H."/>
            <person name="Suzuki S."/>
            <person name="Kawachi M."/>
        </authorList>
    </citation>
    <scope>NUCLEOTIDE SEQUENCE [LARGE SCALE GENOMIC DNA]</scope>
    <source>
        <strain evidence="2">NIES-80</strain>
    </source>
</reference>
<dbReference type="Proteomes" id="UP000299367">
    <property type="component" value="Unassembled WGS sequence"/>
</dbReference>
<protein>
    <submittedName>
        <fullName evidence="1">Uncharacterized protein</fullName>
    </submittedName>
</protein>
<evidence type="ECO:0000313" key="2">
    <source>
        <dbReference type="Proteomes" id="UP000299367"/>
    </source>
</evidence>
<dbReference type="AlphaFoldDB" id="A0A480AEL0"/>
<dbReference type="EMBL" id="BJCF01000040">
    <property type="protein sequence ID" value="GCL43417.1"/>
    <property type="molecule type" value="Genomic_DNA"/>
</dbReference>
<comment type="caution">
    <text evidence="1">The sequence shown here is derived from an EMBL/GenBank/DDBJ whole genome shotgun (WGS) entry which is preliminary data.</text>
</comment>
<accession>A0A480AEL0</accession>
<evidence type="ECO:0000313" key="1">
    <source>
        <dbReference type="EMBL" id="GCL43417.1"/>
    </source>
</evidence>
<proteinExistence type="predicted"/>
<dbReference type="RefSeq" id="WP_137908900.1">
    <property type="nucleotide sequence ID" value="NZ_BJCF01000040.1"/>
</dbReference>
<dbReference type="OrthoDB" id="457863at2"/>
<name>A0A480AEL0_9CYAN</name>
<sequence length="126" mass="14815">MSLDITFYSKNGEASDTIEFSEQFYEKLIKSDFTEIGASHKIKIKVDEEEQEIEAIDLNKGIITNRQRLIDFFKEKIVEESKNMIEKLGDAPSKDEYEKQSYSLKKFHEILASVEDKKYDYLERVT</sequence>
<gene>
    <name evidence="1" type="ORF">NIES80_31310</name>
</gene>
<organism evidence="1 2">
    <name type="scientific">Dolichospermum planctonicum</name>
    <dbReference type="NCBI Taxonomy" id="136072"/>
    <lineage>
        <taxon>Bacteria</taxon>
        <taxon>Bacillati</taxon>
        <taxon>Cyanobacteriota</taxon>
        <taxon>Cyanophyceae</taxon>
        <taxon>Nostocales</taxon>
        <taxon>Aphanizomenonaceae</taxon>
        <taxon>Dolichospermum</taxon>
    </lineage>
</organism>